<name>A0A9J6AJM8_SOLCO</name>
<protein>
    <recommendedName>
        <fullName evidence="3">Reverse transcriptase zinc-binding domain-containing protein</fullName>
    </recommendedName>
</protein>
<organism evidence="1 2">
    <name type="scientific">Solanum commersonii</name>
    <name type="common">Commerson's wild potato</name>
    <name type="synonym">Commerson's nightshade</name>
    <dbReference type="NCBI Taxonomy" id="4109"/>
    <lineage>
        <taxon>Eukaryota</taxon>
        <taxon>Viridiplantae</taxon>
        <taxon>Streptophyta</taxon>
        <taxon>Embryophyta</taxon>
        <taxon>Tracheophyta</taxon>
        <taxon>Spermatophyta</taxon>
        <taxon>Magnoliopsida</taxon>
        <taxon>eudicotyledons</taxon>
        <taxon>Gunneridae</taxon>
        <taxon>Pentapetalae</taxon>
        <taxon>asterids</taxon>
        <taxon>lamiids</taxon>
        <taxon>Solanales</taxon>
        <taxon>Solanaceae</taxon>
        <taxon>Solanoideae</taxon>
        <taxon>Solaneae</taxon>
        <taxon>Solanum</taxon>
    </lineage>
</organism>
<comment type="caution">
    <text evidence="1">The sequence shown here is derived from an EMBL/GenBank/DDBJ whole genome shotgun (WGS) entry which is preliminary data.</text>
</comment>
<accession>A0A9J6AJM8</accession>
<sequence length="201" mass="23645">MNFKDTGSLKMSSKVLVVVSGRLFGLWPKFQKNIQLKVGNGVKIEFWNELWIGERNLKSLFPDLFLLSQQTRARPLEANLESQSPFKSFLFCVDAKINSHLFLHCKTVANLWNVFFCILGVSWVVPKTTKSMMYWKEIERRDSAEDWWELIPTSIWWTLLGVSWVMPKTAMELLNSWTRIGNRGKREDWWKAIPACIWWTP</sequence>
<evidence type="ECO:0000313" key="1">
    <source>
        <dbReference type="EMBL" id="KAG5624649.1"/>
    </source>
</evidence>
<reference evidence="1 2" key="1">
    <citation type="submission" date="2020-09" db="EMBL/GenBank/DDBJ databases">
        <title>De no assembly of potato wild relative species, Solanum commersonii.</title>
        <authorList>
            <person name="Cho K."/>
        </authorList>
    </citation>
    <scope>NUCLEOTIDE SEQUENCE [LARGE SCALE GENOMIC DNA]</scope>
    <source>
        <strain evidence="1">LZ3.2</strain>
        <tissue evidence="1">Leaf</tissue>
    </source>
</reference>
<dbReference type="OrthoDB" id="696485at2759"/>
<keyword evidence="2" id="KW-1185">Reference proteome</keyword>
<dbReference type="EMBL" id="JACXVP010000002">
    <property type="protein sequence ID" value="KAG5624649.1"/>
    <property type="molecule type" value="Genomic_DNA"/>
</dbReference>
<gene>
    <name evidence="1" type="ORF">H5410_009867</name>
</gene>
<proteinExistence type="predicted"/>
<evidence type="ECO:0000313" key="2">
    <source>
        <dbReference type="Proteomes" id="UP000824120"/>
    </source>
</evidence>
<evidence type="ECO:0008006" key="3">
    <source>
        <dbReference type="Google" id="ProtNLM"/>
    </source>
</evidence>
<dbReference type="Proteomes" id="UP000824120">
    <property type="component" value="Chromosome 2"/>
</dbReference>
<dbReference type="AlphaFoldDB" id="A0A9J6AJM8"/>